<organism evidence="1 2">
    <name type="scientific">Parascaris equorum</name>
    <name type="common">Equine roundworm</name>
    <dbReference type="NCBI Taxonomy" id="6256"/>
    <lineage>
        <taxon>Eukaryota</taxon>
        <taxon>Metazoa</taxon>
        <taxon>Ecdysozoa</taxon>
        <taxon>Nematoda</taxon>
        <taxon>Chromadorea</taxon>
        <taxon>Rhabditida</taxon>
        <taxon>Spirurina</taxon>
        <taxon>Ascaridomorpha</taxon>
        <taxon>Ascaridoidea</taxon>
        <taxon>Ascarididae</taxon>
        <taxon>Parascaris</taxon>
    </lineage>
</organism>
<dbReference type="AlphaFoldDB" id="A0A914RU02"/>
<dbReference type="WBParaSite" id="PEQ_0000832301-mRNA-1">
    <property type="protein sequence ID" value="PEQ_0000832301-mRNA-1"/>
    <property type="gene ID" value="PEQ_0000832301"/>
</dbReference>
<protein>
    <submittedName>
        <fullName evidence="2">Uncharacterized protein</fullName>
    </submittedName>
</protein>
<reference evidence="2" key="1">
    <citation type="submission" date="2022-11" db="UniProtKB">
        <authorList>
            <consortium name="WormBaseParasite"/>
        </authorList>
    </citation>
    <scope>IDENTIFICATION</scope>
</reference>
<dbReference type="Proteomes" id="UP000887564">
    <property type="component" value="Unplaced"/>
</dbReference>
<sequence>MDSHACGSSDGAVMLTKETAEVPQLPQKKFYRQRAHANPMSDHDLEYPISPAQLCLILGLEIRVKVCCIHCLG</sequence>
<accession>A0A914RU02</accession>
<evidence type="ECO:0000313" key="2">
    <source>
        <dbReference type="WBParaSite" id="PEQ_0000832301-mRNA-1"/>
    </source>
</evidence>
<evidence type="ECO:0000313" key="1">
    <source>
        <dbReference type="Proteomes" id="UP000887564"/>
    </source>
</evidence>
<name>A0A914RU02_PAREQ</name>
<keyword evidence="1" id="KW-1185">Reference proteome</keyword>
<proteinExistence type="predicted"/>